<reference evidence="3 4" key="1">
    <citation type="submission" date="2020-04" db="EMBL/GenBank/DDBJ databases">
        <authorList>
            <person name="De Canck E."/>
        </authorList>
    </citation>
    <scope>NUCLEOTIDE SEQUENCE [LARGE SCALE GENOMIC DNA]</scope>
    <source>
        <strain evidence="3 4">LMG 29542</strain>
    </source>
</reference>
<evidence type="ECO:0000259" key="2">
    <source>
        <dbReference type="Pfam" id="PF01627"/>
    </source>
</evidence>
<dbReference type="GO" id="GO:0000160">
    <property type="term" value="P:phosphorelay signal transduction system"/>
    <property type="evidence" value="ECO:0007669"/>
    <property type="project" value="UniProtKB-KW"/>
</dbReference>
<feature type="domain" description="HPt" evidence="2">
    <location>
        <begin position="2"/>
        <end position="75"/>
    </location>
</feature>
<dbReference type="AlphaFoldDB" id="A0A6J5DNN4"/>
<dbReference type="Proteomes" id="UP000494363">
    <property type="component" value="Unassembled WGS sequence"/>
</dbReference>
<protein>
    <recommendedName>
        <fullName evidence="2">HPt domain-containing protein</fullName>
    </recommendedName>
</protein>
<dbReference type="InterPro" id="IPR008207">
    <property type="entry name" value="Sig_transdc_His_kin_Hpt_dom"/>
</dbReference>
<evidence type="ECO:0000313" key="3">
    <source>
        <dbReference type="EMBL" id="CAB3755124.1"/>
    </source>
</evidence>
<accession>A0A6J5DNN4</accession>
<name>A0A6J5DNN4_9BURK</name>
<evidence type="ECO:0000313" key="4">
    <source>
        <dbReference type="Proteomes" id="UP000494363"/>
    </source>
</evidence>
<proteinExistence type="predicted"/>
<gene>
    <name evidence="3" type="ORF">LMG29542_02509</name>
</gene>
<dbReference type="Gene3D" id="1.20.120.160">
    <property type="entry name" value="HPT domain"/>
    <property type="match status" value="1"/>
</dbReference>
<dbReference type="GO" id="GO:0004672">
    <property type="term" value="F:protein kinase activity"/>
    <property type="evidence" value="ECO:0007669"/>
    <property type="project" value="UniProtKB-ARBA"/>
</dbReference>
<dbReference type="InterPro" id="IPR036641">
    <property type="entry name" value="HPT_dom_sf"/>
</dbReference>
<organism evidence="3 4">
    <name type="scientific">Paraburkholderia humisilvae</name>
    <dbReference type="NCBI Taxonomy" id="627669"/>
    <lineage>
        <taxon>Bacteria</taxon>
        <taxon>Pseudomonadati</taxon>
        <taxon>Pseudomonadota</taxon>
        <taxon>Betaproteobacteria</taxon>
        <taxon>Burkholderiales</taxon>
        <taxon>Burkholderiaceae</taxon>
        <taxon>Paraburkholderia</taxon>
    </lineage>
</organism>
<dbReference type="SUPFAM" id="SSF47226">
    <property type="entry name" value="Histidine-containing phosphotransfer domain, HPT domain"/>
    <property type="match status" value="1"/>
</dbReference>
<dbReference type="RefSeq" id="WP_175226775.1">
    <property type="nucleotide sequence ID" value="NZ_CADIKH010000010.1"/>
</dbReference>
<keyword evidence="1" id="KW-0902">Two-component regulatory system</keyword>
<evidence type="ECO:0000256" key="1">
    <source>
        <dbReference type="ARBA" id="ARBA00023012"/>
    </source>
</evidence>
<keyword evidence="4" id="KW-1185">Reference proteome</keyword>
<dbReference type="Pfam" id="PF01627">
    <property type="entry name" value="Hpt"/>
    <property type="match status" value="1"/>
</dbReference>
<sequence length="97" mass="10479">MLIETTLVDLHDAYATLRAGDFVRAEFVAHRMKGIARILDADETVAACGALEMYCQQRDAMRAGAALSQIELGFAAVYRTFDVSDQPAPSPASDPDS</sequence>
<dbReference type="EMBL" id="CADIKH010000010">
    <property type="protein sequence ID" value="CAB3755124.1"/>
    <property type="molecule type" value="Genomic_DNA"/>
</dbReference>